<dbReference type="PROSITE" id="PS50943">
    <property type="entry name" value="HTH_CROC1"/>
    <property type="match status" value="1"/>
</dbReference>
<evidence type="ECO:0000259" key="2">
    <source>
        <dbReference type="PROSITE" id="PS50943"/>
    </source>
</evidence>
<keyword evidence="1" id="KW-0238">DNA-binding</keyword>
<dbReference type="Proteomes" id="UP000681027">
    <property type="component" value="Unassembled WGS sequence"/>
</dbReference>
<dbReference type="InterPro" id="IPR050807">
    <property type="entry name" value="TransReg_Diox_bact_type"/>
</dbReference>
<dbReference type="CDD" id="cd00093">
    <property type="entry name" value="HTH_XRE"/>
    <property type="match status" value="1"/>
</dbReference>
<dbReference type="RefSeq" id="WP_213103356.1">
    <property type="nucleotide sequence ID" value="NZ_JAGYPM010000004.1"/>
</dbReference>
<proteinExistence type="predicted"/>
<dbReference type="SUPFAM" id="SSF48452">
    <property type="entry name" value="TPR-like"/>
    <property type="match status" value="1"/>
</dbReference>
<evidence type="ECO:0000256" key="1">
    <source>
        <dbReference type="ARBA" id="ARBA00023125"/>
    </source>
</evidence>
<dbReference type="SUPFAM" id="SSF47413">
    <property type="entry name" value="lambda repressor-like DNA-binding domains"/>
    <property type="match status" value="1"/>
</dbReference>
<feature type="domain" description="HTH cro/C1-type" evidence="2">
    <location>
        <begin position="6"/>
        <end position="59"/>
    </location>
</feature>
<dbReference type="InterPro" id="IPR011990">
    <property type="entry name" value="TPR-like_helical_dom_sf"/>
</dbReference>
<gene>
    <name evidence="3" type="ORF">KHA94_17110</name>
</gene>
<name>A0ABS5NVN2_9BACI</name>
<dbReference type="EMBL" id="JAGYPM010000004">
    <property type="protein sequence ID" value="MBS4191889.1"/>
    <property type="molecule type" value="Genomic_DNA"/>
</dbReference>
<protein>
    <submittedName>
        <fullName evidence="3">Helix-turn-helix transcriptional regulator</fullName>
    </submittedName>
</protein>
<dbReference type="SMART" id="SM00530">
    <property type="entry name" value="HTH_XRE"/>
    <property type="match status" value="1"/>
</dbReference>
<evidence type="ECO:0000313" key="4">
    <source>
        <dbReference type="Proteomes" id="UP000681027"/>
    </source>
</evidence>
<accession>A0ABS5NVN2</accession>
<dbReference type="Pfam" id="PF12844">
    <property type="entry name" value="HTH_19"/>
    <property type="match status" value="1"/>
</dbReference>
<dbReference type="InterPro" id="IPR010982">
    <property type="entry name" value="Lambda_DNA-bd_dom_sf"/>
</dbReference>
<organism evidence="3 4">
    <name type="scientific">Cytobacillus citreus</name>
    <dbReference type="NCBI Taxonomy" id="2833586"/>
    <lineage>
        <taxon>Bacteria</taxon>
        <taxon>Bacillati</taxon>
        <taxon>Bacillota</taxon>
        <taxon>Bacilli</taxon>
        <taxon>Bacillales</taxon>
        <taxon>Bacillaceae</taxon>
        <taxon>Cytobacillus</taxon>
    </lineage>
</organism>
<evidence type="ECO:0000313" key="3">
    <source>
        <dbReference type="EMBL" id="MBS4191889.1"/>
    </source>
</evidence>
<keyword evidence="4" id="KW-1185">Reference proteome</keyword>
<dbReference type="PANTHER" id="PTHR46797:SF1">
    <property type="entry name" value="METHYLPHOSPHONATE SYNTHASE"/>
    <property type="match status" value="1"/>
</dbReference>
<dbReference type="Gene3D" id="1.25.40.10">
    <property type="entry name" value="Tetratricopeptide repeat domain"/>
    <property type="match status" value="2"/>
</dbReference>
<dbReference type="PANTHER" id="PTHR46797">
    <property type="entry name" value="HTH-TYPE TRANSCRIPTIONAL REGULATOR"/>
    <property type="match status" value="1"/>
</dbReference>
<reference evidence="3 4" key="1">
    <citation type="submission" date="2021-05" db="EMBL/GenBank/DDBJ databases">
        <title>Novel Bacillus species.</title>
        <authorList>
            <person name="Liu G."/>
        </authorList>
    </citation>
    <scope>NUCLEOTIDE SEQUENCE [LARGE SCALE GENOMIC DNA]</scope>
    <source>
        <strain evidence="3 4">FJAT-49705</strain>
    </source>
</reference>
<comment type="caution">
    <text evidence="3">The sequence shown here is derived from an EMBL/GenBank/DDBJ whole genome shotgun (WGS) entry which is preliminary data.</text>
</comment>
<sequence>MLGERIRTLRKQKKMTLEELAGESLTKGMLSLIENNKANPSIESLHYIAERLGVEMSDLLEEISLQELRKTLEKAEELYNIENLCETENQLIKTEQDKEIIDLIKPYIANLTQGYESARLLDIYSRCLYNEKMEGWQKFSGQAAEIYDQMNLTSRRASISVFLATEKFIDHHYEEALTIFLNDRAKIEAKHVYIDPKTRLDLDYYEAILYFAVGDSESATRVMDSAIAFSKENRIFYLIDELYRLAAAQAMMEKNKEKKIHYLLKLKQYGEFADDTNSILFYHFMMIESLISEKHEYTEALEKIDQCLTDPSMTETFKHYFNLEKGKALYRLAHYREALHCLEKIEIPPFIHHPFDLSHFFIMDTHKALCHLELGKVDEASQFAEIAYNHFYQLPSTPFKDFAIEQYEVIKKARLAEE</sequence>
<dbReference type="InterPro" id="IPR001387">
    <property type="entry name" value="Cro/C1-type_HTH"/>
</dbReference>